<gene>
    <name evidence="2" type="ORF">chiPu_0031093</name>
</gene>
<evidence type="ECO:0000313" key="3">
    <source>
        <dbReference type="Proteomes" id="UP000287033"/>
    </source>
</evidence>
<feature type="non-terminal residue" evidence="2">
    <location>
        <position position="59"/>
    </location>
</feature>
<evidence type="ECO:0000256" key="1">
    <source>
        <dbReference type="SAM" id="MobiDB-lite"/>
    </source>
</evidence>
<name>A0A401TWY9_CHIPU</name>
<dbReference type="EMBL" id="BEZZ01200554">
    <property type="protein sequence ID" value="GCC47154.1"/>
    <property type="molecule type" value="Genomic_DNA"/>
</dbReference>
<dbReference type="Proteomes" id="UP000287033">
    <property type="component" value="Unassembled WGS sequence"/>
</dbReference>
<comment type="caution">
    <text evidence="2">The sequence shown here is derived from an EMBL/GenBank/DDBJ whole genome shotgun (WGS) entry which is preliminary data.</text>
</comment>
<reference evidence="2 3" key="1">
    <citation type="journal article" date="2018" name="Nat. Ecol. Evol.">
        <title>Shark genomes provide insights into elasmobranch evolution and the origin of vertebrates.</title>
        <authorList>
            <person name="Hara Y"/>
            <person name="Yamaguchi K"/>
            <person name="Onimaru K"/>
            <person name="Kadota M"/>
            <person name="Koyanagi M"/>
            <person name="Keeley SD"/>
            <person name="Tatsumi K"/>
            <person name="Tanaka K"/>
            <person name="Motone F"/>
            <person name="Kageyama Y"/>
            <person name="Nozu R"/>
            <person name="Adachi N"/>
            <person name="Nishimura O"/>
            <person name="Nakagawa R"/>
            <person name="Tanegashima C"/>
            <person name="Kiyatake I"/>
            <person name="Matsumoto R"/>
            <person name="Murakumo K"/>
            <person name="Nishida K"/>
            <person name="Terakita A"/>
            <person name="Kuratani S"/>
            <person name="Sato K"/>
            <person name="Hyodo S Kuraku.S."/>
        </authorList>
    </citation>
    <scope>NUCLEOTIDE SEQUENCE [LARGE SCALE GENOMIC DNA]</scope>
</reference>
<proteinExistence type="predicted"/>
<keyword evidence="3" id="KW-1185">Reference proteome</keyword>
<feature type="region of interest" description="Disordered" evidence="1">
    <location>
        <begin position="1"/>
        <end position="59"/>
    </location>
</feature>
<sequence>MSSFTQCHHLRTIPRSIPAAQRPMPRASPTTAQWIVQHPSTPPTSHPPTRLLLGTAPPA</sequence>
<protein>
    <submittedName>
        <fullName evidence="2">Uncharacterized protein</fullName>
    </submittedName>
</protein>
<evidence type="ECO:0000313" key="2">
    <source>
        <dbReference type="EMBL" id="GCC47154.1"/>
    </source>
</evidence>
<dbReference type="AlphaFoldDB" id="A0A401TWY9"/>
<accession>A0A401TWY9</accession>
<organism evidence="2 3">
    <name type="scientific">Chiloscyllium punctatum</name>
    <name type="common">Brownbanded bambooshark</name>
    <name type="synonym">Hemiscyllium punctatum</name>
    <dbReference type="NCBI Taxonomy" id="137246"/>
    <lineage>
        <taxon>Eukaryota</taxon>
        <taxon>Metazoa</taxon>
        <taxon>Chordata</taxon>
        <taxon>Craniata</taxon>
        <taxon>Vertebrata</taxon>
        <taxon>Chondrichthyes</taxon>
        <taxon>Elasmobranchii</taxon>
        <taxon>Galeomorphii</taxon>
        <taxon>Galeoidea</taxon>
        <taxon>Orectolobiformes</taxon>
        <taxon>Hemiscylliidae</taxon>
        <taxon>Chiloscyllium</taxon>
    </lineage>
</organism>